<reference evidence="1 2" key="1">
    <citation type="submission" date="2018-12" db="EMBL/GenBank/DDBJ databases">
        <authorList>
            <person name="Li S."/>
            <person name="Yang R."/>
            <person name="Chen G."/>
            <person name="Zou L."/>
            <person name="Zhang C."/>
            <person name="Chen Y."/>
            <person name="Liu Z."/>
            <person name="Li Y."/>
            <person name="Yan Y."/>
            <person name="Huang M."/>
            <person name="Chen T."/>
        </authorList>
    </citation>
    <scope>NUCLEOTIDE SEQUENCE [LARGE SCALE GENOMIC DNA]</scope>
    <source>
        <strain evidence="1 2">1257</strain>
    </source>
</reference>
<dbReference type="OrthoDB" id="7055528at2"/>
<dbReference type="KEGG" id="pory:EJA05_10935"/>
<evidence type="ECO:0008006" key="3">
    <source>
        <dbReference type="Google" id="ProtNLM"/>
    </source>
</evidence>
<dbReference type="AlphaFoldDB" id="A0A3Q8TZU9"/>
<protein>
    <recommendedName>
        <fullName evidence="3">Apea-like HEPN domain-containing protein</fullName>
    </recommendedName>
</protein>
<evidence type="ECO:0000313" key="2">
    <source>
        <dbReference type="Proteomes" id="UP000268230"/>
    </source>
</evidence>
<dbReference type="EMBL" id="CP034338">
    <property type="protein sequence ID" value="AZL68216.1"/>
    <property type="molecule type" value="Genomic_DNA"/>
</dbReference>
<sequence length="428" mass="48457">MKSKLIPQRGNVNGNLIWSPVEINGKENLIKQSLSILDSMGYWASPFPEKDGVTFRWNDEDKPTDQVVQDFVSAFPWLDIELSESGDANLELAELASGMEIPCTIIVPLECIFIEESFAIGDYQFICRREFDESPHERLGDFDSEYLQFDALLSYPDLLRINRAVAHNDVVINKCLSLAEHAMDIIRYQFSSFLRPEFTPNPAGQQANGFYSIEIIPKGKTYLKPLSLSGITRPLSSSNNWLGPEVEHAISPGYTLLHDILAGRSDELGLLVKATLRGCRQSFYAPGEELKFLNLVFALDGLTHPAQSWSGWQHRTYLAALISHGNASYFANILRRYDELYANVRNKLVHGGKDFYELAYEPSLACDDIYEYIKSVIHLIEAQQLSTIADLHNYARQLLNRSEIKDSYTQVIQEICAQRGSTGRMPSW</sequence>
<name>A0A3Q8TZU9_9PSED</name>
<evidence type="ECO:0000313" key="1">
    <source>
        <dbReference type="EMBL" id="AZL68216.1"/>
    </source>
</evidence>
<accession>A0A3Q8TZU9</accession>
<gene>
    <name evidence="1" type="ORF">EJA05_10935</name>
</gene>
<proteinExistence type="predicted"/>
<dbReference type="Proteomes" id="UP000268230">
    <property type="component" value="Chromosome"/>
</dbReference>
<organism evidence="1 2">
    <name type="scientific">Pseudomonas entomophila</name>
    <dbReference type="NCBI Taxonomy" id="312306"/>
    <lineage>
        <taxon>Bacteria</taxon>
        <taxon>Pseudomonadati</taxon>
        <taxon>Pseudomonadota</taxon>
        <taxon>Gammaproteobacteria</taxon>
        <taxon>Pseudomonadales</taxon>
        <taxon>Pseudomonadaceae</taxon>
        <taxon>Pseudomonas</taxon>
    </lineage>
</organism>